<organism evidence="2 3">
    <name type="scientific">Chryseobacterium scophthalmum</name>
    <dbReference type="NCBI Taxonomy" id="59733"/>
    <lineage>
        <taxon>Bacteria</taxon>
        <taxon>Pseudomonadati</taxon>
        <taxon>Bacteroidota</taxon>
        <taxon>Flavobacteriia</taxon>
        <taxon>Flavobacteriales</taxon>
        <taxon>Weeksellaceae</taxon>
        <taxon>Chryseobacterium group</taxon>
        <taxon>Chryseobacterium</taxon>
    </lineage>
</organism>
<protein>
    <submittedName>
        <fullName evidence="2">Uncharacterized protein</fullName>
    </submittedName>
</protein>
<feature type="transmembrane region" description="Helical" evidence="1">
    <location>
        <begin position="439"/>
        <end position="467"/>
    </location>
</feature>
<reference evidence="3" key="1">
    <citation type="submission" date="2016-12" db="EMBL/GenBank/DDBJ databases">
        <authorList>
            <person name="Varghese N."/>
            <person name="Submissions S."/>
        </authorList>
    </citation>
    <scope>NUCLEOTIDE SEQUENCE [LARGE SCALE GENOMIC DNA]</scope>
    <source>
        <strain evidence="3">DSM 16779</strain>
    </source>
</reference>
<evidence type="ECO:0000313" key="3">
    <source>
        <dbReference type="Proteomes" id="UP000184782"/>
    </source>
</evidence>
<name>A0A1N6HLN5_9FLAO</name>
<feature type="transmembrane region" description="Helical" evidence="1">
    <location>
        <begin position="349"/>
        <end position="369"/>
    </location>
</feature>
<keyword evidence="1" id="KW-0472">Membrane</keyword>
<dbReference type="AlphaFoldDB" id="A0A1N6HLN5"/>
<dbReference type="STRING" id="59733.SAMN05421769_2644"/>
<gene>
    <name evidence="2" type="ORF">SAMN05421769_2644</name>
</gene>
<sequence length="579" mass="66768">MKSNINAPSFNKYSKNKWNELSKNQEENIFTTYSERELADKFYNGVPDISTNNYNVYTDDETLQIDEKTIDPVIIPNYTSKFDDIVVNIYMSKNGLQLLSMYNSFVPTEESVNIFLEIHSDSNINTIMRIKVSPQIKDVSKIPFVKLQYFVNMRNVRITAENFKNLIEKGALANRKSFLSWLLRIKDSTFKNIVEFFQGAAFNKLGDFFEKDIAKEIQKLRLEEVDWNPAVENYNPFIVPAVVWENLKPFYNHSVYDEPQKNFNAGENIIKGIFDKFFEIVDSKKAKFTKIISTITSKLPESFATMLHKISQNFLNGLDSLKGQLQKYTPYLQFLAAKSISCVNALLCGIYNSLIDIIAGIFSIIALLFKGLAALQDIHKDPSIVADYVLEFFEQFSEAMEKFEIDKFLFEWVSFQITTTQKIYQWITTQAPNISLEQVYYYAGYIIGLIIDIILETLLTGGTAAAVRLIDKTLEFMRSPLKKMQEAMFAGISFTGGILVSLIDFVSEIFIKLKKGAKALFDELKIWIEEIFNVGKKLRDFLKEAYEDFFGQKSRDFFEKIGLRPTKYENGVFNMCPIK</sequence>
<dbReference type="RefSeq" id="WP_143747587.1">
    <property type="nucleotide sequence ID" value="NZ_FSRQ01000002.1"/>
</dbReference>
<feature type="transmembrane region" description="Helical" evidence="1">
    <location>
        <begin position="487"/>
        <end position="511"/>
    </location>
</feature>
<dbReference type="Proteomes" id="UP000184782">
    <property type="component" value="Unassembled WGS sequence"/>
</dbReference>
<accession>A0A1N6HLN5</accession>
<keyword evidence="3" id="KW-1185">Reference proteome</keyword>
<dbReference type="OrthoDB" id="1218225at2"/>
<evidence type="ECO:0000313" key="2">
    <source>
        <dbReference type="EMBL" id="SIO20681.1"/>
    </source>
</evidence>
<dbReference type="EMBL" id="FSRQ01000002">
    <property type="protein sequence ID" value="SIO20681.1"/>
    <property type="molecule type" value="Genomic_DNA"/>
</dbReference>
<proteinExistence type="predicted"/>
<keyword evidence="1" id="KW-0812">Transmembrane</keyword>
<keyword evidence="1" id="KW-1133">Transmembrane helix</keyword>
<evidence type="ECO:0000256" key="1">
    <source>
        <dbReference type="SAM" id="Phobius"/>
    </source>
</evidence>